<protein>
    <submittedName>
        <fullName evidence="6">Glycosyltransferase</fullName>
        <ecNumber evidence="6">2.4.-.-</ecNumber>
    </submittedName>
</protein>
<dbReference type="Gene3D" id="3.90.550.10">
    <property type="entry name" value="Spore Coat Polysaccharide Biosynthesis Protein SpsA, Chain A"/>
    <property type="match status" value="1"/>
</dbReference>
<accession>A0ABT5U0T4</accession>
<comment type="similarity">
    <text evidence="2">Belongs to the glycosyltransferase 2 family.</text>
</comment>
<dbReference type="PANTHER" id="PTHR43179:SF12">
    <property type="entry name" value="GALACTOFURANOSYLTRANSFERASE GLFT2"/>
    <property type="match status" value="1"/>
</dbReference>
<evidence type="ECO:0000259" key="5">
    <source>
        <dbReference type="Pfam" id="PF00535"/>
    </source>
</evidence>
<dbReference type="EMBL" id="JARACI010001171">
    <property type="protein sequence ID" value="MDD9207918.1"/>
    <property type="molecule type" value="Genomic_DNA"/>
</dbReference>
<evidence type="ECO:0000313" key="6">
    <source>
        <dbReference type="EMBL" id="MDD9207918.1"/>
    </source>
</evidence>
<keyword evidence="4 6" id="KW-0808">Transferase</keyword>
<evidence type="ECO:0000256" key="2">
    <source>
        <dbReference type="ARBA" id="ARBA00006739"/>
    </source>
</evidence>
<comment type="pathway">
    <text evidence="1">Cell wall biogenesis; cell wall polysaccharide biosynthesis.</text>
</comment>
<dbReference type="Pfam" id="PF00535">
    <property type="entry name" value="Glycos_transf_2"/>
    <property type="match status" value="1"/>
</dbReference>
<dbReference type="PANTHER" id="PTHR43179">
    <property type="entry name" value="RHAMNOSYLTRANSFERASE WBBL"/>
    <property type="match status" value="1"/>
</dbReference>
<keyword evidence="3 6" id="KW-0328">Glycosyltransferase</keyword>
<proteinExistence type="inferred from homology"/>
<keyword evidence="7" id="KW-1185">Reference proteome</keyword>
<evidence type="ECO:0000313" key="7">
    <source>
        <dbReference type="Proteomes" id="UP001165561"/>
    </source>
</evidence>
<reference evidence="6" key="1">
    <citation type="submission" date="2023-02" db="EMBL/GenBank/DDBJ databases">
        <title>Georgenia sp.10Sc9-8, isolated from a soil sample collected from the Taklamakan desert.</title>
        <authorList>
            <person name="Liu S."/>
        </authorList>
    </citation>
    <scope>NUCLEOTIDE SEQUENCE</scope>
    <source>
        <strain evidence="6">10Sc9-8</strain>
    </source>
</reference>
<dbReference type="Proteomes" id="UP001165561">
    <property type="component" value="Unassembled WGS sequence"/>
</dbReference>
<organism evidence="6 7">
    <name type="scientific">Georgenia halotolerans</name>
    <dbReference type="NCBI Taxonomy" id="3028317"/>
    <lineage>
        <taxon>Bacteria</taxon>
        <taxon>Bacillati</taxon>
        <taxon>Actinomycetota</taxon>
        <taxon>Actinomycetes</taxon>
        <taxon>Micrococcales</taxon>
        <taxon>Bogoriellaceae</taxon>
        <taxon>Georgenia</taxon>
    </lineage>
</organism>
<evidence type="ECO:0000256" key="4">
    <source>
        <dbReference type="ARBA" id="ARBA00022679"/>
    </source>
</evidence>
<dbReference type="SUPFAM" id="SSF53448">
    <property type="entry name" value="Nucleotide-diphospho-sugar transferases"/>
    <property type="match status" value="1"/>
</dbReference>
<evidence type="ECO:0000256" key="3">
    <source>
        <dbReference type="ARBA" id="ARBA00022676"/>
    </source>
</evidence>
<gene>
    <name evidence="6" type="ORF">PU560_15790</name>
</gene>
<sequence>MSETSQVTVVVASRNRREELLASLARHRAPVVYVDNASEDGSAPAVREQLPHVDVVALPRNIGAVARTVGVRRARTPLVAFADDDSWWAPGSLAQAARTMTDHPRLGLVNARILVGPEERPDPICAEMAASPLPGEPGVPGARLLGFVACAAMVRRDAFLDAGGFDPVIRFPGEEQRLALDLAARGWVLSYLDDIVVHHHPSTRREARSERARGIARSHLLTAVMRLPWARVAGRARSALAAGRAERVGLVDAVGRLPAAVRAREQVPGHVVDLLDTLEDPVAAAAAQHRGGRG</sequence>
<dbReference type="GO" id="GO:0016757">
    <property type="term" value="F:glycosyltransferase activity"/>
    <property type="evidence" value="ECO:0007669"/>
    <property type="project" value="UniProtKB-KW"/>
</dbReference>
<evidence type="ECO:0000256" key="1">
    <source>
        <dbReference type="ARBA" id="ARBA00004776"/>
    </source>
</evidence>
<comment type="caution">
    <text evidence="6">The sequence shown here is derived from an EMBL/GenBank/DDBJ whole genome shotgun (WGS) entry which is preliminary data.</text>
</comment>
<name>A0ABT5U0T4_9MICO</name>
<dbReference type="InterPro" id="IPR029044">
    <property type="entry name" value="Nucleotide-diphossugar_trans"/>
</dbReference>
<dbReference type="EC" id="2.4.-.-" evidence="6"/>
<feature type="domain" description="Glycosyltransferase 2-like" evidence="5">
    <location>
        <begin position="8"/>
        <end position="159"/>
    </location>
</feature>
<dbReference type="InterPro" id="IPR001173">
    <property type="entry name" value="Glyco_trans_2-like"/>
</dbReference>